<evidence type="ECO:0000313" key="1">
    <source>
        <dbReference type="EMBL" id="CAG7579693.1"/>
    </source>
</evidence>
<reference evidence="1" key="1">
    <citation type="submission" date="2021-06" db="EMBL/GenBank/DDBJ databases">
        <authorList>
            <person name="Gannon L."/>
            <person name="Redgwell R T."/>
            <person name="Michniewski S."/>
            <person name="Harrison D C."/>
            <person name="Millard A."/>
        </authorList>
    </citation>
    <scope>NUCLEOTIDE SEQUENCE</scope>
</reference>
<protein>
    <submittedName>
        <fullName evidence="1">Uncharacterized protein</fullName>
    </submittedName>
</protein>
<accession>A0A8D9CDD8</accession>
<sequence>MGHINNYKNFVSLNEAKQLDRTVGFMDGDVVIATQDINAEDINFKRTAKSWWGKNVASMKNQYKQKGNYFKEGDVLYIYVNRENVYVGGKDRERNNALSTFTMNPTLKDMDFRKELIQIAIDEHKAKVIKYDELDEKTREEFETNIKYSKVSDAIRNGNCKMRVPDLHIYLTVLNMIETGISFRKPNGRLKIDVITEDNKKDTYYINRDEFKKADFRVDGEDPIDGDPFKGYTTSYDGSYQKGKVDGNYYQH</sequence>
<proteinExistence type="predicted"/>
<dbReference type="EMBL" id="OU342829">
    <property type="protein sequence ID" value="CAG7579693.1"/>
    <property type="molecule type" value="Genomic_DNA"/>
</dbReference>
<name>A0A8D9CDD8_9VIRU</name>
<gene>
    <name evidence="1" type="ORF">SLAVMIC_00021</name>
</gene>
<organism evidence="1">
    <name type="scientific">uncultured marine phage</name>
    <dbReference type="NCBI Taxonomy" id="707152"/>
    <lineage>
        <taxon>Viruses</taxon>
        <taxon>environmental samples</taxon>
    </lineage>
</organism>